<protein>
    <submittedName>
        <fullName evidence="3">Protein Dok-7</fullName>
    </submittedName>
</protein>
<dbReference type="GO" id="GO:0019901">
    <property type="term" value="F:protein kinase binding"/>
    <property type="evidence" value="ECO:0007669"/>
    <property type="project" value="InterPro"/>
</dbReference>
<proteinExistence type="predicted"/>
<feature type="region of interest" description="Disordered" evidence="1">
    <location>
        <begin position="392"/>
        <end position="451"/>
    </location>
</feature>
<feature type="region of interest" description="Disordered" evidence="1">
    <location>
        <begin position="267"/>
        <end position="312"/>
    </location>
</feature>
<dbReference type="InterPro" id="IPR037748">
    <property type="entry name" value="Dok-7_PTB"/>
</dbReference>
<dbReference type="SUPFAM" id="SSF50729">
    <property type="entry name" value="PH domain-like"/>
    <property type="match status" value="1"/>
</dbReference>
<dbReference type="InterPro" id="IPR037746">
    <property type="entry name" value="Dok-7"/>
</dbReference>
<dbReference type="InterPro" id="IPR002404">
    <property type="entry name" value="IRS_PTB"/>
</dbReference>
<dbReference type="Gene3D" id="2.30.29.30">
    <property type="entry name" value="Pleckstrin-homology domain (PH domain)/Phosphotyrosine-binding domain (PTB)"/>
    <property type="match status" value="2"/>
</dbReference>
<feature type="region of interest" description="Disordered" evidence="1">
    <location>
        <begin position="209"/>
        <end position="238"/>
    </location>
</feature>
<dbReference type="InterPro" id="IPR011993">
    <property type="entry name" value="PH-like_dom_sf"/>
</dbReference>
<dbReference type="SMART" id="SM01244">
    <property type="entry name" value="IRS"/>
    <property type="match status" value="1"/>
</dbReference>
<dbReference type="CDD" id="cd13165">
    <property type="entry name" value="PTB_DOK7"/>
    <property type="match status" value="1"/>
</dbReference>
<dbReference type="PANTHER" id="PTHR21636">
    <property type="entry name" value="PROTEIN DOK-7"/>
    <property type="match status" value="1"/>
</dbReference>
<dbReference type="PANTHER" id="PTHR21636:SF2">
    <property type="entry name" value="PROTEIN DOK-7"/>
    <property type="match status" value="1"/>
</dbReference>
<dbReference type="EMBL" id="KK718216">
    <property type="protein sequence ID" value="KFO55251.1"/>
    <property type="molecule type" value="Genomic_DNA"/>
</dbReference>
<evidence type="ECO:0000313" key="4">
    <source>
        <dbReference type="Proteomes" id="UP000052976"/>
    </source>
</evidence>
<dbReference type="STRING" id="85066.A0A091EDP2"/>
<dbReference type="FunFam" id="2.30.29.30:FF:000275">
    <property type="entry name" value="Docking protein 7"/>
    <property type="match status" value="1"/>
</dbReference>
<evidence type="ECO:0000313" key="3">
    <source>
        <dbReference type="EMBL" id="KFO55251.1"/>
    </source>
</evidence>
<dbReference type="Proteomes" id="UP000052976">
    <property type="component" value="Unassembled WGS sequence"/>
</dbReference>
<dbReference type="GO" id="GO:0007528">
    <property type="term" value="P:neuromuscular junction development"/>
    <property type="evidence" value="ECO:0007669"/>
    <property type="project" value="TreeGrafter"/>
</dbReference>
<dbReference type="AlphaFoldDB" id="A0A091EDP2"/>
<accession>A0A091EDP2</accession>
<feature type="compositionally biased region" description="Low complexity" evidence="1">
    <location>
        <begin position="222"/>
        <end position="238"/>
    </location>
</feature>
<feature type="domain" description="IRS-type PTB" evidence="2">
    <location>
        <begin position="68"/>
        <end position="173"/>
    </location>
</feature>
<dbReference type="PROSITE" id="PS51064">
    <property type="entry name" value="IRS_PTB"/>
    <property type="match status" value="1"/>
</dbReference>
<evidence type="ECO:0000256" key="1">
    <source>
        <dbReference type="SAM" id="MobiDB-lite"/>
    </source>
</evidence>
<name>A0A091EDP2_CORBR</name>
<reference evidence="3 4" key="1">
    <citation type="submission" date="2014-04" db="EMBL/GenBank/DDBJ databases">
        <title>Genome evolution of avian class.</title>
        <authorList>
            <person name="Zhang G."/>
            <person name="Li C."/>
        </authorList>
    </citation>
    <scope>NUCLEOTIDE SEQUENCE [LARGE SCALE GENOMIC DNA]</scope>
    <source>
        <strain evidence="3">BGI_N302</strain>
    </source>
</reference>
<dbReference type="Pfam" id="PF02174">
    <property type="entry name" value="IRS"/>
    <property type="match status" value="1"/>
</dbReference>
<keyword evidence="4" id="KW-1185">Reference proteome</keyword>
<organism evidence="3 4">
    <name type="scientific">Corvus brachyrhynchos</name>
    <name type="common">American crow</name>
    <dbReference type="NCBI Taxonomy" id="85066"/>
    <lineage>
        <taxon>Eukaryota</taxon>
        <taxon>Metazoa</taxon>
        <taxon>Chordata</taxon>
        <taxon>Craniata</taxon>
        <taxon>Vertebrata</taxon>
        <taxon>Euteleostomi</taxon>
        <taxon>Archelosauria</taxon>
        <taxon>Archosauria</taxon>
        <taxon>Dinosauria</taxon>
        <taxon>Saurischia</taxon>
        <taxon>Theropoda</taxon>
        <taxon>Coelurosauria</taxon>
        <taxon>Aves</taxon>
        <taxon>Neognathae</taxon>
        <taxon>Neoaves</taxon>
        <taxon>Telluraves</taxon>
        <taxon>Australaves</taxon>
        <taxon>Passeriformes</taxon>
        <taxon>Corvoidea</taxon>
        <taxon>Corvidae</taxon>
        <taxon>Corvus</taxon>
    </lineage>
</organism>
<feature type="compositionally biased region" description="Polar residues" evidence="1">
    <location>
        <begin position="427"/>
        <end position="441"/>
    </location>
</feature>
<gene>
    <name evidence="3" type="ORF">N302_15102</name>
</gene>
<evidence type="ECO:0000259" key="2">
    <source>
        <dbReference type="PROSITE" id="PS51064"/>
    </source>
</evidence>
<sequence length="592" mass="64187">MLVYKDKSERAKGHKERSSMTLEDICGLDPGLSYEGLNHTLAIICLSQVVMLGFENKETMYAWDVRIRYSLGEVHRFQVFVAPGTKLESGPATLHFCNDILVLVKDLPPSVMGQWKLSDLRRYGAVPNGFIFEGGTRCGFWAGVFFLSCAEGEQISFLFDCIVRGISPTKGPFGLRPVLPDPSTNPAYSEERLAHEALQLEKRLSLLSHTSRQGSGGDDRSLSSSSSDTSHSDVSVGSRLTVWPEQSSASTSQESHGLAAAKGIHLGEEKTLPEGARGTTKPPPKPLRSRQLQEIGRQSSSDSGIATGSHSSYSGSFSSYAGSLDICHGDEFGSLLSLPLNFPSDQSLCTCPHSESQRGVGSEYQVPSSLRHVYDTPRSVLQAASKDVQLKSADSTLPKDQALPAQESSKDSSDETYVDFVSRWSDTKPQGQVSDSKSSELSPPGGASADPCDTCRPHLGMTRALFSSCPICGGLKCLCMNWIIANNTCCNMLFISEGAVGYSADIPTPDRPHSETATYVNIPVSPTSKKQLHYMELELQESSTSIRGGGSSRYAQIDIAATETAHKVGTQHAQCREERLQELEQKRKGAQQ</sequence>
<feature type="compositionally biased region" description="Polar residues" evidence="1">
    <location>
        <begin position="290"/>
        <end position="306"/>
    </location>
</feature>